<dbReference type="Proteomes" id="UP001220577">
    <property type="component" value="Chromosome"/>
</dbReference>
<evidence type="ECO:0000256" key="8">
    <source>
        <dbReference type="ARBA" id="ARBA00022840"/>
    </source>
</evidence>
<reference evidence="15 16" key="1">
    <citation type="submission" date="2020-10" db="EMBL/GenBank/DDBJ databases">
        <title>Complete genome sequence of Corynebacterium ihumii DSM 45751.</title>
        <authorList>
            <person name="Ruckert C."/>
            <person name="Albersmeier A."/>
            <person name="Busche T."/>
            <person name="Jaenicke S."/>
            <person name="Winkler A."/>
            <person name="Friethjonsson O.H."/>
            <person name="Hreggviethsson G.O."/>
            <person name="Lambert C."/>
            <person name="Badcock D."/>
            <person name="Bernaerts K."/>
            <person name="Anne J."/>
            <person name="Economou A."/>
            <person name="Kalinowski J."/>
        </authorList>
    </citation>
    <scope>NUCLEOTIDE SEQUENCE [LARGE SCALE GENOMIC DNA]</scope>
    <source>
        <strain evidence="15 16">DSM 45751</strain>
    </source>
</reference>
<dbReference type="Gene3D" id="3.90.600.10">
    <property type="entry name" value="Phosphoribosylglycinamide synthetase, C-terminal domain"/>
    <property type="match status" value="1"/>
</dbReference>
<dbReference type="InterPro" id="IPR020561">
    <property type="entry name" value="PRibGlycinamid_synth_ATP-grasp"/>
</dbReference>
<dbReference type="InterPro" id="IPR011761">
    <property type="entry name" value="ATP-grasp"/>
</dbReference>
<dbReference type="InterPro" id="IPR000115">
    <property type="entry name" value="PRibGlycinamide_synth"/>
</dbReference>
<dbReference type="RefSeq" id="WP_035000295.1">
    <property type="nucleotide sequence ID" value="NZ_CP063190.1"/>
</dbReference>
<evidence type="ECO:0000256" key="5">
    <source>
        <dbReference type="ARBA" id="ARBA00022598"/>
    </source>
</evidence>
<gene>
    <name evidence="12 15" type="primary">purD</name>
    <name evidence="15" type="ORF">CIHUM_09270</name>
</gene>
<evidence type="ECO:0000256" key="9">
    <source>
        <dbReference type="ARBA" id="ARBA00038345"/>
    </source>
</evidence>
<dbReference type="InterPro" id="IPR037123">
    <property type="entry name" value="PRibGlycinamide_synth_C_sf"/>
</dbReference>
<dbReference type="SUPFAM" id="SSF56059">
    <property type="entry name" value="Glutathione synthetase ATP-binding domain-like"/>
    <property type="match status" value="1"/>
</dbReference>
<dbReference type="PANTHER" id="PTHR43472">
    <property type="entry name" value="PHOSPHORIBOSYLAMINE--GLYCINE LIGASE"/>
    <property type="match status" value="1"/>
</dbReference>
<comment type="catalytic activity">
    <reaction evidence="12">
        <text>5-phospho-beta-D-ribosylamine + glycine + ATP = N(1)-(5-phospho-beta-D-ribosyl)glycinamide + ADP + phosphate + H(+)</text>
        <dbReference type="Rhea" id="RHEA:17453"/>
        <dbReference type="ChEBI" id="CHEBI:15378"/>
        <dbReference type="ChEBI" id="CHEBI:30616"/>
        <dbReference type="ChEBI" id="CHEBI:43474"/>
        <dbReference type="ChEBI" id="CHEBI:57305"/>
        <dbReference type="ChEBI" id="CHEBI:58681"/>
        <dbReference type="ChEBI" id="CHEBI:143788"/>
        <dbReference type="ChEBI" id="CHEBI:456216"/>
        <dbReference type="EC" id="6.3.4.13"/>
    </reaction>
</comment>
<dbReference type="GO" id="GO:0004637">
    <property type="term" value="F:phosphoribosylamine-glycine ligase activity"/>
    <property type="evidence" value="ECO:0007669"/>
    <property type="project" value="UniProtKB-EC"/>
</dbReference>
<dbReference type="SMART" id="SM01209">
    <property type="entry name" value="GARS_A"/>
    <property type="match status" value="1"/>
</dbReference>
<dbReference type="PANTHER" id="PTHR43472:SF1">
    <property type="entry name" value="PHOSPHORIBOSYLAMINE--GLYCINE LIGASE, CHLOROPLASTIC"/>
    <property type="match status" value="1"/>
</dbReference>
<dbReference type="SMART" id="SM01210">
    <property type="entry name" value="GARS_C"/>
    <property type="match status" value="1"/>
</dbReference>
<evidence type="ECO:0000256" key="4">
    <source>
        <dbReference type="ARBA" id="ARBA00013255"/>
    </source>
</evidence>
<evidence type="ECO:0000259" key="14">
    <source>
        <dbReference type="PROSITE" id="PS50975"/>
    </source>
</evidence>
<dbReference type="InterPro" id="IPR016185">
    <property type="entry name" value="PreATP-grasp_dom_sf"/>
</dbReference>
<protein>
    <recommendedName>
        <fullName evidence="4 12">Phosphoribosylamine--glycine ligase</fullName>
        <ecNumber evidence="4 12">6.3.4.13</ecNumber>
    </recommendedName>
    <alternativeName>
        <fullName evidence="12">GARS</fullName>
    </alternativeName>
    <alternativeName>
        <fullName evidence="10 12">Glycinamide ribonucleotide synthetase</fullName>
    </alternativeName>
    <alternativeName>
        <fullName evidence="11 12">Phosphoribosylglycinamide synthetase</fullName>
    </alternativeName>
</protein>
<comment type="cofactor">
    <cofactor evidence="1">
        <name>Mn(2+)</name>
        <dbReference type="ChEBI" id="CHEBI:29035"/>
    </cofactor>
</comment>
<evidence type="ECO:0000256" key="13">
    <source>
        <dbReference type="PROSITE-ProRule" id="PRU00409"/>
    </source>
</evidence>
<dbReference type="Gene3D" id="3.30.1490.20">
    <property type="entry name" value="ATP-grasp fold, A domain"/>
    <property type="match status" value="1"/>
</dbReference>
<comment type="similarity">
    <text evidence="9 12">Belongs to the GARS family.</text>
</comment>
<evidence type="ECO:0000256" key="10">
    <source>
        <dbReference type="ARBA" id="ARBA00042242"/>
    </source>
</evidence>
<evidence type="ECO:0000256" key="11">
    <source>
        <dbReference type="ARBA" id="ARBA00042864"/>
    </source>
</evidence>
<dbReference type="SUPFAM" id="SSF51246">
    <property type="entry name" value="Rudiment single hybrid motif"/>
    <property type="match status" value="1"/>
</dbReference>
<keyword evidence="5 12" id="KW-0436">Ligase</keyword>
<dbReference type="InterPro" id="IPR020559">
    <property type="entry name" value="PRibGlycinamide_synth_CS"/>
</dbReference>
<proteinExistence type="inferred from homology"/>
<dbReference type="EC" id="6.3.4.13" evidence="4 12"/>
<accession>A0ABY7UHW1</accession>
<evidence type="ECO:0000256" key="7">
    <source>
        <dbReference type="ARBA" id="ARBA00022755"/>
    </source>
</evidence>
<evidence type="ECO:0000256" key="2">
    <source>
        <dbReference type="ARBA" id="ARBA00001946"/>
    </source>
</evidence>
<comment type="cofactor">
    <cofactor evidence="2">
        <name>Mg(2+)</name>
        <dbReference type="ChEBI" id="CHEBI:18420"/>
    </cofactor>
</comment>
<evidence type="ECO:0000256" key="3">
    <source>
        <dbReference type="ARBA" id="ARBA00005174"/>
    </source>
</evidence>
<dbReference type="InterPro" id="IPR011054">
    <property type="entry name" value="Rudment_hybrid_motif"/>
</dbReference>
<dbReference type="PROSITE" id="PS00184">
    <property type="entry name" value="GARS"/>
    <property type="match status" value="1"/>
</dbReference>
<sequence>MRILVIGSGGREHALLNAMQGHELTVAPGNAGMSRLATVRSVDVASPDEIVALARDIDAELVVIGPEVPLVAGAADALIEAGVPVFGPTKAAAQLEGSKAFAKDVMAAAGVLTASATRVEKTSDVETALDEYGPRYVVKDDGLAGGKGVVVTEDRAEAKAHAEAVLATGNPVLFESFLEGPEVSLFCLVDGETVVPLLPAQDHKRAYDNDEGPNTGGMGAYAPLPWLPEDGVQTIVDTIARPVAEEMVRRGTPYQGLLYIGAAWGPQGPAVVEFNARFGDPETQAVLSLLQTPLADVLLAVAQGRLDEVGELQWRDGFAAMVVLAAEGYPQAAKTGGVVSGEALNDPSRVLHAGTKEENGEYVAAGGRVLGVVGQGATLEDAVAQAYQIIEGIELPGAFYRKDIARPAIEGAISL</sequence>
<dbReference type="InterPro" id="IPR020562">
    <property type="entry name" value="PRibGlycinamide_synth_N"/>
</dbReference>
<dbReference type="InterPro" id="IPR020560">
    <property type="entry name" value="PRibGlycinamide_synth_C-dom"/>
</dbReference>
<evidence type="ECO:0000313" key="15">
    <source>
        <dbReference type="EMBL" id="WCZ35248.1"/>
    </source>
</evidence>
<evidence type="ECO:0000256" key="12">
    <source>
        <dbReference type="HAMAP-Rule" id="MF_00138"/>
    </source>
</evidence>
<keyword evidence="8 13" id="KW-0067">ATP-binding</keyword>
<comment type="pathway">
    <text evidence="3 12">Purine metabolism; IMP biosynthesis via de novo pathway; N(1)-(5-phospho-D-ribosyl)glycinamide from 5-phospho-alpha-D-ribose 1-diphosphate: step 2/2.</text>
</comment>
<dbReference type="Pfam" id="PF02844">
    <property type="entry name" value="GARS_N"/>
    <property type="match status" value="1"/>
</dbReference>
<feature type="domain" description="ATP-grasp" evidence="14">
    <location>
        <begin position="103"/>
        <end position="303"/>
    </location>
</feature>
<dbReference type="SUPFAM" id="SSF52440">
    <property type="entry name" value="PreATP-grasp domain"/>
    <property type="match status" value="1"/>
</dbReference>
<evidence type="ECO:0000256" key="6">
    <source>
        <dbReference type="ARBA" id="ARBA00022741"/>
    </source>
</evidence>
<dbReference type="EMBL" id="CP063190">
    <property type="protein sequence ID" value="WCZ35248.1"/>
    <property type="molecule type" value="Genomic_DNA"/>
</dbReference>
<dbReference type="HAMAP" id="MF_00138">
    <property type="entry name" value="GARS"/>
    <property type="match status" value="1"/>
</dbReference>
<keyword evidence="6 13" id="KW-0547">Nucleotide-binding</keyword>
<dbReference type="Pfam" id="PF02843">
    <property type="entry name" value="GARS_C"/>
    <property type="match status" value="1"/>
</dbReference>
<evidence type="ECO:0000313" key="16">
    <source>
        <dbReference type="Proteomes" id="UP001220577"/>
    </source>
</evidence>
<dbReference type="InterPro" id="IPR013815">
    <property type="entry name" value="ATP_grasp_subdomain_1"/>
</dbReference>
<keyword evidence="16" id="KW-1185">Reference proteome</keyword>
<dbReference type="NCBIfam" id="TIGR00877">
    <property type="entry name" value="purD"/>
    <property type="match status" value="1"/>
</dbReference>
<evidence type="ECO:0000256" key="1">
    <source>
        <dbReference type="ARBA" id="ARBA00001936"/>
    </source>
</evidence>
<dbReference type="Gene3D" id="3.40.50.20">
    <property type="match status" value="1"/>
</dbReference>
<dbReference type="PROSITE" id="PS50975">
    <property type="entry name" value="ATP_GRASP"/>
    <property type="match status" value="1"/>
</dbReference>
<organism evidence="15 16">
    <name type="scientific">Corynebacterium ihumii</name>
    <dbReference type="NCBI Taxonomy" id="1232427"/>
    <lineage>
        <taxon>Bacteria</taxon>
        <taxon>Bacillati</taxon>
        <taxon>Actinomycetota</taxon>
        <taxon>Actinomycetes</taxon>
        <taxon>Mycobacteriales</taxon>
        <taxon>Corynebacteriaceae</taxon>
        <taxon>Corynebacterium</taxon>
    </lineage>
</organism>
<keyword evidence="7 12" id="KW-0658">Purine biosynthesis</keyword>
<dbReference type="Gene3D" id="3.30.470.20">
    <property type="entry name" value="ATP-grasp fold, B domain"/>
    <property type="match status" value="1"/>
</dbReference>
<dbReference type="Pfam" id="PF01071">
    <property type="entry name" value="GARS_A"/>
    <property type="match status" value="1"/>
</dbReference>
<name>A0ABY7UHW1_9CORY</name>